<dbReference type="Proteomes" id="UP000265520">
    <property type="component" value="Unassembled WGS sequence"/>
</dbReference>
<reference evidence="1 2" key="1">
    <citation type="journal article" date="2018" name="Front. Plant Sci.">
        <title>Red Clover (Trifolium pratense) and Zigzag Clover (T. medium) - A Picture of Genomic Similarities and Differences.</title>
        <authorList>
            <person name="Dluhosova J."/>
            <person name="Istvanek J."/>
            <person name="Nedelnik J."/>
            <person name="Repkova J."/>
        </authorList>
    </citation>
    <scope>NUCLEOTIDE SEQUENCE [LARGE SCALE GENOMIC DNA]</scope>
    <source>
        <strain evidence="2">cv. 10/8</strain>
        <tissue evidence="1">Leaf</tissue>
    </source>
</reference>
<accession>A0A392RU20</accession>
<evidence type="ECO:0000313" key="2">
    <source>
        <dbReference type="Proteomes" id="UP000265520"/>
    </source>
</evidence>
<dbReference type="EMBL" id="LXQA010272831">
    <property type="protein sequence ID" value="MCI39869.1"/>
    <property type="molecule type" value="Genomic_DNA"/>
</dbReference>
<name>A0A392RU20_9FABA</name>
<proteinExistence type="predicted"/>
<comment type="caution">
    <text evidence="1">The sequence shown here is derived from an EMBL/GenBank/DDBJ whole genome shotgun (WGS) entry which is preliminary data.</text>
</comment>
<protein>
    <submittedName>
        <fullName evidence="1">Uncharacterized protein</fullName>
    </submittedName>
</protein>
<feature type="non-terminal residue" evidence="1">
    <location>
        <position position="1"/>
    </location>
</feature>
<evidence type="ECO:0000313" key="1">
    <source>
        <dbReference type="EMBL" id="MCI39869.1"/>
    </source>
</evidence>
<dbReference type="AlphaFoldDB" id="A0A392RU20"/>
<organism evidence="1 2">
    <name type="scientific">Trifolium medium</name>
    <dbReference type="NCBI Taxonomy" id="97028"/>
    <lineage>
        <taxon>Eukaryota</taxon>
        <taxon>Viridiplantae</taxon>
        <taxon>Streptophyta</taxon>
        <taxon>Embryophyta</taxon>
        <taxon>Tracheophyta</taxon>
        <taxon>Spermatophyta</taxon>
        <taxon>Magnoliopsida</taxon>
        <taxon>eudicotyledons</taxon>
        <taxon>Gunneridae</taxon>
        <taxon>Pentapetalae</taxon>
        <taxon>rosids</taxon>
        <taxon>fabids</taxon>
        <taxon>Fabales</taxon>
        <taxon>Fabaceae</taxon>
        <taxon>Papilionoideae</taxon>
        <taxon>50 kb inversion clade</taxon>
        <taxon>NPAAA clade</taxon>
        <taxon>Hologalegina</taxon>
        <taxon>IRL clade</taxon>
        <taxon>Trifolieae</taxon>
        <taxon>Trifolium</taxon>
    </lineage>
</organism>
<sequence length="50" mass="5496">QRVVGGGRPPEHRLRPPHRLPEVRRGVVGKSPYAVTTIGAAPCRPSAFRR</sequence>
<keyword evidence="2" id="KW-1185">Reference proteome</keyword>